<gene>
    <name evidence="1" type="ordered locus">Metvu_0313</name>
</gene>
<keyword evidence="2" id="KW-1185">Reference proteome</keyword>
<organism evidence="1 2">
    <name type="scientific">Methanocaldococcus vulcanius (strain ATCC 700851 / DSM 12094 / M7)</name>
    <name type="common">Methanococcus vulcanius</name>
    <dbReference type="NCBI Taxonomy" id="579137"/>
    <lineage>
        <taxon>Archaea</taxon>
        <taxon>Methanobacteriati</taxon>
        <taxon>Methanobacteriota</taxon>
        <taxon>Methanomada group</taxon>
        <taxon>Methanococci</taxon>
        <taxon>Methanococcales</taxon>
        <taxon>Methanocaldococcaceae</taxon>
        <taxon>Methanocaldococcus</taxon>
    </lineage>
</organism>
<dbReference type="SUPFAM" id="SSF48452">
    <property type="entry name" value="TPR-like"/>
    <property type="match status" value="1"/>
</dbReference>
<dbReference type="STRING" id="579137.Metvu_0313"/>
<sequence>MIFMKALLNIYKRDLAIKYFEKLKEINLYHDEIYKIIALTYKEVKNVEKAKKLKKLV</sequence>
<dbReference type="EMBL" id="CP001787">
    <property type="protein sequence ID" value="ACX72180.1"/>
    <property type="molecule type" value="Genomic_DNA"/>
</dbReference>
<dbReference type="KEGG" id="mvu:Metvu_0313"/>
<dbReference type="InterPro" id="IPR011990">
    <property type="entry name" value="TPR-like_helical_dom_sf"/>
</dbReference>
<proteinExistence type="predicted"/>
<name>C9RF28_METVM</name>
<dbReference type="AlphaFoldDB" id="C9RF28"/>
<dbReference type="HOGENOM" id="CLU_2985746_0_0_2"/>
<dbReference type="Proteomes" id="UP000002063">
    <property type="component" value="Chromosome"/>
</dbReference>
<accession>C9RF28</accession>
<evidence type="ECO:0000313" key="1">
    <source>
        <dbReference type="EMBL" id="ACX72180.1"/>
    </source>
</evidence>
<protein>
    <submittedName>
        <fullName evidence="1">Uncharacterized protein</fullName>
    </submittedName>
</protein>
<evidence type="ECO:0000313" key="2">
    <source>
        <dbReference type="Proteomes" id="UP000002063"/>
    </source>
</evidence>
<reference evidence="1" key="1">
    <citation type="submission" date="2009-10" db="EMBL/GenBank/DDBJ databases">
        <title>Complete sequence of chromosome of Methanocaldococcus vulcanius M7.</title>
        <authorList>
            <consortium name="US DOE Joint Genome Institute"/>
            <person name="Lucas S."/>
            <person name="Copeland A."/>
            <person name="Lapidus A."/>
            <person name="Glavina del Rio T."/>
            <person name="Dalin E."/>
            <person name="Tice H."/>
            <person name="Bruce D."/>
            <person name="Goodwin L."/>
            <person name="Pitluck S."/>
            <person name="Lcollab F.I."/>
            <person name="Brettin T."/>
            <person name="Detter J.C."/>
            <person name="Han C."/>
            <person name="Tapia R."/>
            <person name="Kuske C.R."/>
            <person name="Schmutz J."/>
            <person name="Larimer F."/>
            <person name="Land M."/>
            <person name="Hauser L."/>
            <person name="Kyrpides N."/>
            <person name="Ovchinikova G."/>
            <person name="Sieprawska-Lupa M."/>
            <person name="Whitman W.B."/>
            <person name="Woyke T."/>
        </authorList>
    </citation>
    <scope>NUCLEOTIDE SEQUENCE [LARGE SCALE GENOMIC DNA]</scope>
    <source>
        <strain evidence="1">M7</strain>
    </source>
</reference>